<feature type="chain" id="PRO_5031188612" description="Organic solvent tolerance-like N-terminal domain-containing protein" evidence="2">
    <location>
        <begin position="20"/>
        <end position="189"/>
    </location>
</feature>
<gene>
    <name evidence="4" type="ORF">H5P30_03495</name>
</gene>
<protein>
    <recommendedName>
        <fullName evidence="3">Organic solvent tolerance-like N-terminal domain-containing protein</fullName>
    </recommendedName>
</protein>
<dbReference type="InterPro" id="IPR005653">
    <property type="entry name" value="OstA-like_N"/>
</dbReference>
<keyword evidence="5" id="KW-1185">Reference proteome</keyword>
<dbReference type="RefSeq" id="WP_185691577.1">
    <property type="nucleotide sequence ID" value="NZ_JACHVA010000038.1"/>
</dbReference>
<dbReference type="Proteomes" id="UP000525652">
    <property type="component" value="Unassembled WGS sequence"/>
</dbReference>
<name>A0A7X1AVN8_9BACT</name>
<comment type="caution">
    <text evidence="4">The sequence shown here is derived from an EMBL/GenBank/DDBJ whole genome shotgun (WGS) entry which is preliminary data.</text>
</comment>
<organism evidence="4 5">
    <name type="scientific">Puniceicoccus vermicola</name>
    <dbReference type="NCBI Taxonomy" id="388746"/>
    <lineage>
        <taxon>Bacteria</taxon>
        <taxon>Pseudomonadati</taxon>
        <taxon>Verrucomicrobiota</taxon>
        <taxon>Opitutia</taxon>
        <taxon>Puniceicoccales</taxon>
        <taxon>Puniceicoccaceae</taxon>
        <taxon>Puniceicoccus</taxon>
    </lineage>
</organism>
<feature type="region of interest" description="Disordered" evidence="1">
    <location>
        <begin position="158"/>
        <end position="189"/>
    </location>
</feature>
<evidence type="ECO:0000256" key="1">
    <source>
        <dbReference type="SAM" id="MobiDB-lite"/>
    </source>
</evidence>
<feature type="domain" description="Organic solvent tolerance-like N-terminal" evidence="3">
    <location>
        <begin position="49"/>
        <end position="156"/>
    </location>
</feature>
<accession>A0A7X1AVN8</accession>
<dbReference type="AlphaFoldDB" id="A0A7X1AVN8"/>
<dbReference type="Pfam" id="PF03968">
    <property type="entry name" value="LptD_N"/>
    <property type="match status" value="1"/>
</dbReference>
<keyword evidence="2" id="KW-0732">Signal</keyword>
<reference evidence="4 5" key="1">
    <citation type="submission" date="2020-07" db="EMBL/GenBank/DDBJ databases">
        <authorList>
            <person name="Feng X."/>
        </authorList>
    </citation>
    <scope>NUCLEOTIDE SEQUENCE [LARGE SCALE GENOMIC DNA]</scope>
    <source>
        <strain evidence="4 5">JCM14086</strain>
    </source>
</reference>
<evidence type="ECO:0000256" key="2">
    <source>
        <dbReference type="SAM" id="SignalP"/>
    </source>
</evidence>
<dbReference type="EMBL" id="JACHVA010000038">
    <property type="protein sequence ID" value="MBC2600841.1"/>
    <property type="molecule type" value="Genomic_DNA"/>
</dbReference>
<evidence type="ECO:0000313" key="4">
    <source>
        <dbReference type="EMBL" id="MBC2600841.1"/>
    </source>
</evidence>
<feature type="signal peptide" evidence="2">
    <location>
        <begin position="1"/>
        <end position="19"/>
    </location>
</feature>
<sequence>MRLFLVLIPLLSFSPTLFSNTAATEPVPSANESESVEATSAAAAQKTVITSDRLDVINTEKGNQFIFSGSVVIHGEDFIAECDRMEVRTDSSGKNDFGAISVIEATGNVVIQQGDRIASAGRALIHPTSDEVILEDNPKVKDGRGAVSGYRMILHGADRKISVEPGPDGEQPRVELPSLESIRDISNDE</sequence>
<dbReference type="Gene3D" id="2.60.450.10">
    <property type="entry name" value="Lipopolysaccharide (LPS) transport protein A like domain"/>
    <property type="match status" value="1"/>
</dbReference>
<proteinExistence type="predicted"/>
<evidence type="ECO:0000313" key="5">
    <source>
        <dbReference type="Proteomes" id="UP000525652"/>
    </source>
</evidence>
<evidence type="ECO:0000259" key="3">
    <source>
        <dbReference type="Pfam" id="PF03968"/>
    </source>
</evidence>